<dbReference type="EMBL" id="LAZR01032967">
    <property type="protein sequence ID" value="KKL49412.1"/>
    <property type="molecule type" value="Genomic_DNA"/>
</dbReference>
<protein>
    <submittedName>
        <fullName evidence="1">Uncharacterized protein</fullName>
    </submittedName>
</protein>
<accession>A0A0F9FE73</accession>
<proteinExistence type="predicted"/>
<dbReference type="AlphaFoldDB" id="A0A0F9FE73"/>
<evidence type="ECO:0000313" key="1">
    <source>
        <dbReference type="EMBL" id="KKL49412.1"/>
    </source>
</evidence>
<gene>
    <name evidence="1" type="ORF">LCGC14_2315790</name>
</gene>
<name>A0A0F9FE73_9ZZZZ</name>
<organism evidence="1">
    <name type="scientific">marine sediment metagenome</name>
    <dbReference type="NCBI Taxonomy" id="412755"/>
    <lineage>
        <taxon>unclassified sequences</taxon>
        <taxon>metagenomes</taxon>
        <taxon>ecological metagenomes</taxon>
    </lineage>
</organism>
<comment type="caution">
    <text evidence="1">The sequence shown here is derived from an EMBL/GenBank/DDBJ whole genome shotgun (WGS) entry which is preliminary data.</text>
</comment>
<reference evidence="1" key="1">
    <citation type="journal article" date="2015" name="Nature">
        <title>Complex archaea that bridge the gap between prokaryotes and eukaryotes.</title>
        <authorList>
            <person name="Spang A."/>
            <person name="Saw J.H."/>
            <person name="Jorgensen S.L."/>
            <person name="Zaremba-Niedzwiedzka K."/>
            <person name="Martijn J."/>
            <person name="Lind A.E."/>
            <person name="van Eijk R."/>
            <person name="Schleper C."/>
            <person name="Guy L."/>
            <person name="Ettema T.J."/>
        </authorList>
    </citation>
    <scope>NUCLEOTIDE SEQUENCE</scope>
</reference>
<sequence>MSLFDYRVSMDLAAKDLPFYALIMTAMRQADDDNVEKLKEAWPDVWRELHFRYHAPDGQLEGEERWP</sequence>